<evidence type="ECO:0000313" key="2">
    <source>
        <dbReference type="EMBL" id="QWC16615.1"/>
    </source>
</evidence>
<organism evidence="2 3">
    <name type="scientific">Cellulomonas dongxiuzhuiae</name>
    <dbReference type="NCBI Taxonomy" id="2819979"/>
    <lineage>
        <taxon>Bacteria</taxon>
        <taxon>Bacillati</taxon>
        <taxon>Actinomycetota</taxon>
        <taxon>Actinomycetes</taxon>
        <taxon>Micrococcales</taxon>
        <taxon>Cellulomonadaceae</taxon>
        <taxon>Cellulomonas</taxon>
    </lineage>
</organism>
<sequence length="269" mass="26482">MSTNDSGGTAAQVAGTAKDEVAGLAHAAADSGQGLFQEARNETADVAHTAAGQARDLFGEARAGLTSQASEQQGKAAASLRSLGDELGRMAESSEGGMAADLVRQVSERTEGVATWLEDREPGDVLGEVAEFARRRPGVFLALAAGAGVVAGRLTRGLKDAPAPQHRAPGEVSTTPATTATPPTTAVPPAPPVRTTAYDTPAGGAYSPTTGTTTSWPPGAAGTAGTTAGASTVGRPAPVAPASGHVPGSDGGGTAGGDPLAGLTREDRP</sequence>
<feature type="region of interest" description="Disordered" evidence="1">
    <location>
        <begin position="159"/>
        <end position="269"/>
    </location>
</feature>
<dbReference type="EMBL" id="CP076023">
    <property type="protein sequence ID" value="QWC16615.1"/>
    <property type="molecule type" value="Genomic_DNA"/>
</dbReference>
<reference evidence="2 3" key="1">
    <citation type="submission" date="2021-05" db="EMBL/GenBank/DDBJ databases">
        <title>Novel species in genus Cellulomonas.</title>
        <authorList>
            <person name="Zhang G."/>
        </authorList>
    </citation>
    <scope>NUCLEOTIDE SEQUENCE [LARGE SCALE GENOMIC DNA]</scope>
    <source>
        <strain evidence="3">zg-ZUI157</strain>
    </source>
</reference>
<proteinExistence type="predicted"/>
<gene>
    <name evidence="2" type="ORF">KKR89_02845</name>
</gene>
<accession>A0ABX8GKZ3</accession>
<evidence type="ECO:0000313" key="3">
    <source>
        <dbReference type="Proteomes" id="UP000679335"/>
    </source>
</evidence>
<dbReference type="Proteomes" id="UP000679335">
    <property type="component" value="Chromosome"/>
</dbReference>
<evidence type="ECO:0000256" key="1">
    <source>
        <dbReference type="SAM" id="MobiDB-lite"/>
    </source>
</evidence>
<dbReference type="RefSeq" id="WP_208197179.1">
    <property type="nucleotide sequence ID" value="NZ_CP076023.1"/>
</dbReference>
<feature type="compositionally biased region" description="Low complexity" evidence="1">
    <location>
        <begin position="193"/>
        <end position="232"/>
    </location>
</feature>
<keyword evidence="3" id="KW-1185">Reference proteome</keyword>
<name>A0ABX8GKZ3_9CELL</name>
<protein>
    <recommendedName>
        <fullName evidence="4">DUF3618 domain-containing protein</fullName>
    </recommendedName>
</protein>
<feature type="compositionally biased region" description="Low complexity" evidence="1">
    <location>
        <begin position="174"/>
        <end position="184"/>
    </location>
</feature>
<evidence type="ECO:0008006" key="4">
    <source>
        <dbReference type="Google" id="ProtNLM"/>
    </source>
</evidence>